<feature type="transmembrane region" description="Helical" evidence="2">
    <location>
        <begin position="98"/>
        <end position="116"/>
    </location>
</feature>
<organism evidence="3 4">
    <name type="scientific">Conoideocrella luteorostrata</name>
    <dbReference type="NCBI Taxonomy" id="1105319"/>
    <lineage>
        <taxon>Eukaryota</taxon>
        <taxon>Fungi</taxon>
        <taxon>Dikarya</taxon>
        <taxon>Ascomycota</taxon>
        <taxon>Pezizomycotina</taxon>
        <taxon>Sordariomycetes</taxon>
        <taxon>Hypocreomycetidae</taxon>
        <taxon>Hypocreales</taxon>
        <taxon>Clavicipitaceae</taxon>
        <taxon>Conoideocrella</taxon>
    </lineage>
</organism>
<evidence type="ECO:0000256" key="2">
    <source>
        <dbReference type="SAM" id="Phobius"/>
    </source>
</evidence>
<feature type="transmembrane region" description="Helical" evidence="2">
    <location>
        <begin position="31"/>
        <end position="53"/>
    </location>
</feature>
<feature type="region of interest" description="Disordered" evidence="1">
    <location>
        <begin position="557"/>
        <end position="580"/>
    </location>
</feature>
<dbReference type="EMBL" id="JASWJB010000008">
    <property type="protein sequence ID" value="KAK2616235.1"/>
    <property type="molecule type" value="Genomic_DNA"/>
</dbReference>
<evidence type="ECO:0008006" key="5">
    <source>
        <dbReference type="Google" id="ProtNLM"/>
    </source>
</evidence>
<feature type="transmembrane region" description="Helical" evidence="2">
    <location>
        <begin position="309"/>
        <end position="330"/>
    </location>
</feature>
<feature type="transmembrane region" description="Helical" evidence="2">
    <location>
        <begin position="162"/>
        <end position="183"/>
    </location>
</feature>
<dbReference type="InterPro" id="IPR036305">
    <property type="entry name" value="RGS_sf"/>
</dbReference>
<reference evidence="3" key="1">
    <citation type="submission" date="2023-06" db="EMBL/GenBank/DDBJ databases">
        <title>Conoideocrella luteorostrata (Hypocreales: Clavicipitaceae), a potential biocontrol fungus for elongate hemlock scale in United States Christmas tree production areas.</title>
        <authorList>
            <person name="Barrett H."/>
            <person name="Lovett B."/>
            <person name="Macias A.M."/>
            <person name="Stajich J.E."/>
            <person name="Kasson M.T."/>
        </authorList>
    </citation>
    <scope>NUCLEOTIDE SEQUENCE</scope>
    <source>
        <strain evidence="3">ARSEF 14590</strain>
    </source>
</reference>
<dbReference type="AlphaFoldDB" id="A0AAJ0FYW5"/>
<keyword evidence="4" id="KW-1185">Reference proteome</keyword>
<gene>
    <name evidence="3" type="ORF">QQS21_000870</name>
</gene>
<sequence>MDALTPEMLARLTIYNMPPAPPNYDQIGRFFIGYGATWTFLVFSGMIFCALNYKNPIIKIRCIPLSFGAILMLHSYWVLAQITYSVGRTMPVVLAYDIQYFFMGIYFPLGIALFHASNLRFLHVAKLQKQFTHPEIRVRDKCNGGNSSFLCRIRNLEYTTRIMLFIGIGMIFQTLLTVGMWFACKKYHPTFGLPGTEIKGATFPEQLVDLGRGWEWWPSVMWQFIWTWMIAPYLIWRSWGIRDTMGWRTQTIGCCLARQVYFSLHGASCISGSFANRSIYSLHATPMFLIASYVPAFDKINAIWTPSQWIHLSIMVFEIFTVFVPVFQVIRSWIIARKVNDSNTKWETASTKSSVGSSTLDWKSSNNSLTEKSKLDYLDEELGDRLLTMAALDHVLKDNPAPLLEFSALNDFSGENIAFLTRTAKFKTSWPVMPEGEQQLDVYNEALSIYTDFISPKDAEFPLNLSSRELKHHEAIFESAARALCGDSGANPATPFDIEAPMPGQFRNGSFSDVGTILKYRGDIPEAFNLEVFDHVQSHIKYLVLTNTWPKFINEMQSRRRSSESGRSGTSASSGGSLGSRLSRRLARLLRDLGL</sequence>
<evidence type="ECO:0000313" key="4">
    <source>
        <dbReference type="Proteomes" id="UP001251528"/>
    </source>
</evidence>
<comment type="caution">
    <text evidence="3">The sequence shown here is derived from an EMBL/GenBank/DDBJ whole genome shotgun (WGS) entry which is preliminary data.</text>
</comment>
<dbReference type="InterPro" id="IPR044926">
    <property type="entry name" value="RGS_subdomain_2"/>
</dbReference>
<keyword evidence="2" id="KW-0472">Membrane</keyword>
<evidence type="ECO:0000256" key="1">
    <source>
        <dbReference type="SAM" id="MobiDB-lite"/>
    </source>
</evidence>
<feature type="compositionally biased region" description="Low complexity" evidence="1">
    <location>
        <begin position="565"/>
        <end position="580"/>
    </location>
</feature>
<feature type="transmembrane region" description="Helical" evidence="2">
    <location>
        <begin position="279"/>
        <end position="297"/>
    </location>
</feature>
<evidence type="ECO:0000313" key="3">
    <source>
        <dbReference type="EMBL" id="KAK2616235.1"/>
    </source>
</evidence>
<feature type="transmembrane region" description="Helical" evidence="2">
    <location>
        <begin position="65"/>
        <end position="86"/>
    </location>
</feature>
<dbReference type="Proteomes" id="UP001251528">
    <property type="component" value="Unassembled WGS sequence"/>
</dbReference>
<proteinExistence type="predicted"/>
<feature type="transmembrane region" description="Helical" evidence="2">
    <location>
        <begin position="216"/>
        <end position="236"/>
    </location>
</feature>
<dbReference type="SUPFAM" id="SSF48097">
    <property type="entry name" value="Regulator of G-protein signaling, RGS"/>
    <property type="match status" value="1"/>
</dbReference>
<keyword evidence="2" id="KW-1133">Transmembrane helix</keyword>
<accession>A0AAJ0FYW5</accession>
<keyword evidence="2" id="KW-0812">Transmembrane</keyword>
<name>A0AAJ0FYW5_9HYPO</name>
<protein>
    <recommendedName>
        <fullName evidence="5">RGS domain-containing protein</fullName>
    </recommendedName>
</protein>
<dbReference type="Gene3D" id="1.10.167.10">
    <property type="entry name" value="Regulator of G-protein Signalling 4, domain 2"/>
    <property type="match status" value="1"/>
</dbReference>